<protein>
    <recommendedName>
        <fullName evidence="3">PD-(D/E)XK endonuclease-like domain-containing protein</fullName>
    </recommendedName>
</protein>
<dbReference type="Pfam" id="PF10117">
    <property type="entry name" value="McrBC"/>
    <property type="match status" value="1"/>
</dbReference>
<gene>
    <name evidence="1" type="ORF">B9L23_05420</name>
</gene>
<dbReference type="AlphaFoldDB" id="A0A226QPN7"/>
<organism evidence="1 2">
    <name type="scientific">Parageobacillus galactosidasius</name>
    <dbReference type="NCBI Taxonomy" id="883812"/>
    <lineage>
        <taxon>Bacteria</taxon>
        <taxon>Bacillati</taxon>
        <taxon>Bacillota</taxon>
        <taxon>Bacilli</taxon>
        <taxon>Bacillales</taxon>
        <taxon>Anoxybacillaceae</taxon>
        <taxon>Parageobacillus</taxon>
    </lineage>
</organism>
<comment type="caution">
    <text evidence="1">The sequence shown here is derived from an EMBL/GenBank/DDBJ whole genome shotgun (WGS) entry which is preliminary data.</text>
</comment>
<dbReference type="EMBL" id="NDYL01000001">
    <property type="protein sequence ID" value="OXB94325.1"/>
    <property type="molecule type" value="Genomic_DNA"/>
</dbReference>
<sequence length="150" mass="17261">MLNYSKLLKKYLPGAAKVHAQRRFKKAITKNGDGYHDIILDLLVEFPDKDPIVLDTKYKQYSKYKVENADIYQLAFYAQFVTKSSNHYKAIIVHPEYAGEDACEEVIDLLPGTFHQGKLFVKPVSIEKVLAAVKRKDIEFLQKQAEKLIL</sequence>
<accession>A0A226QPN7</accession>
<evidence type="ECO:0000313" key="2">
    <source>
        <dbReference type="Proteomes" id="UP000198394"/>
    </source>
</evidence>
<name>A0A226QPN7_9BACL</name>
<evidence type="ECO:0008006" key="3">
    <source>
        <dbReference type="Google" id="ProtNLM"/>
    </source>
</evidence>
<dbReference type="Proteomes" id="UP000198394">
    <property type="component" value="Unassembled WGS sequence"/>
</dbReference>
<proteinExistence type="predicted"/>
<evidence type="ECO:0000313" key="1">
    <source>
        <dbReference type="EMBL" id="OXB94325.1"/>
    </source>
</evidence>
<keyword evidence="2" id="KW-1185">Reference proteome</keyword>
<dbReference type="RefSeq" id="WP_089097014.1">
    <property type="nucleotide sequence ID" value="NZ_NDYL01000001.1"/>
</dbReference>
<reference evidence="1 2" key="1">
    <citation type="submission" date="2017-04" db="EMBL/GenBank/DDBJ databases">
        <title>The genome sequence of Parageobacillus galactosidasius DSM 18751.</title>
        <authorList>
            <person name="Ramaloko W.T."/>
            <person name="Koen N."/>
            <person name="Polliack S."/>
            <person name="Aliyu H."/>
            <person name="Lebre P."/>
            <person name="Mohr T."/>
            <person name="Oswald F."/>
            <person name="Zwick M."/>
            <person name="Neumann A."/>
            <person name="Syldatk C."/>
            <person name="Cowan D."/>
            <person name="De Maayer P."/>
        </authorList>
    </citation>
    <scope>NUCLEOTIDE SEQUENCE [LARGE SCALE GENOMIC DNA]</scope>
    <source>
        <strain evidence="1 2">DSM 18751</strain>
    </source>
</reference>
<dbReference type="InterPro" id="IPR019292">
    <property type="entry name" value="McrC"/>
</dbReference>